<dbReference type="InterPro" id="IPR007527">
    <property type="entry name" value="Znf_SWIM"/>
</dbReference>
<keyword evidence="1" id="KW-0479">Metal-binding</keyword>
<dbReference type="PANTHER" id="PTHR38133:SF1">
    <property type="entry name" value="SLR1429 PROTEIN"/>
    <property type="match status" value="1"/>
</dbReference>
<evidence type="ECO:0000259" key="2">
    <source>
        <dbReference type="PROSITE" id="PS50966"/>
    </source>
</evidence>
<sequence length="254" mass="26921">MSGRRRTAAPVRGYGITGWSRAFVSVVEAGADHRHITGARRYFRDRHVDAVVIGDGTITSSVRGTQLDPFDVILRTRTVDADTVVSLLRTTGDVDDLLALARGEQPVGLGNLVAPTESADVESSCTCPDDAPRCIHVLATAFEVAAEIDRRPTILLQVMGTDLPALLAAAGGDAEASDDAPAADTSTGDVFPEDFYGDTVVLPPPPPFPAVHALTELEPAALRTALRASGVPATQLAEAFDDLDTFYAELKRRT</sequence>
<gene>
    <name evidence="3" type="ORF">MP11Mi_25360</name>
</gene>
<dbReference type="GO" id="GO:0008270">
    <property type="term" value="F:zinc ion binding"/>
    <property type="evidence" value="ECO:0007669"/>
    <property type="project" value="UniProtKB-KW"/>
</dbReference>
<feature type="domain" description="SWIM-type" evidence="2">
    <location>
        <begin position="110"/>
        <end position="145"/>
    </location>
</feature>
<dbReference type="PROSITE" id="PS50966">
    <property type="entry name" value="ZF_SWIM"/>
    <property type="match status" value="1"/>
</dbReference>
<keyword evidence="1" id="KW-0862">Zinc</keyword>
<organism evidence="3">
    <name type="scientific">Gordonia sp. MP11Mi</name>
    <dbReference type="NCBI Taxonomy" id="3022769"/>
    <lineage>
        <taxon>Bacteria</taxon>
        <taxon>Bacillati</taxon>
        <taxon>Actinomycetota</taxon>
        <taxon>Actinomycetes</taxon>
        <taxon>Mycobacteriales</taxon>
        <taxon>Gordoniaceae</taxon>
        <taxon>Gordonia</taxon>
    </lineage>
</organism>
<dbReference type="Pfam" id="PF04434">
    <property type="entry name" value="SWIM"/>
    <property type="match status" value="1"/>
</dbReference>
<keyword evidence="1" id="KW-0863">Zinc-finger</keyword>
<evidence type="ECO:0000256" key="1">
    <source>
        <dbReference type="PROSITE-ProRule" id="PRU00325"/>
    </source>
</evidence>
<dbReference type="AlphaFoldDB" id="A0AA97GW36"/>
<evidence type="ECO:0000313" key="3">
    <source>
        <dbReference type="EMBL" id="WOC13435.1"/>
    </source>
</evidence>
<dbReference type="PANTHER" id="PTHR38133">
    <property type="entry name" value="SLR1429 PROTEIN"/>
    <property type="match status" value="1"/>
</dbReference>
<reference evidence="3" key="1">
    <citation type="submission" date="2023-06" db="EMBL/GenBank/DDBJ databases">
        <title>Gordonia sp. nov. and Pseudochrobactrum sp. nov., two species isolated from the burying beetle Nicrophorus vespilloides.</title>
        <authorList>
            <person name="Poehlein A."/>
            <person name="Guzman J."/>
            <person name="Daniel R."/>
            <person name="Vilcinskas A."/>
        </authorList>
    </citation>
    <scope>NUCLEOTIDE SEQUENCE</scope>
    <source>
        <strain evidence="3">MP11Mi</strain>
    </source>
</reference>
<dbReference type="RefSeq" id="WP_420039258.1">
    <property type="nucleotide sequence ID" value="NZ_CP128986.1"/>
</dbReference>
<dbReference type="EMBL" id="CP128986">
    <property type="protein sequence ID" value="WOC13435.1"/>
    <property type="molecule type" value="Genomic_DNA"/>
</dbReference>
<accession>A0AA97GW36</accession>
<name>A0AA97GW36_9ACTN</name>
<proteinExistence type="predicted"/>
<protein>
    <recommendedName>
        <fullName evidence="2">SWIM-type domain-containing protein</fullName>
    </recommendedName>
</protein>